<evidence type="ECO:0000256" key="1">
    <source>
        <dbReference type="ARBA" id="ARBA00022670"/>
    </source>
</evidence>
<evidence type="ECO:0000259" key="4">
    <source>
        <dbReference type="SMART" id="SM00245"/>
    </source>
</evidence>
<dbReference type="GO" id="GO:0006508">
    <property type="term" value="P:proteolysis"/>
    <property type="evidence" value="ECO:0007669"/>
    <property type="project" value="UniProtKB-KW"/>
</dbReference>
<dbReference type="Pfam" id="PF03572">
    <property type="entry name" value="Peptidase_S41"/>
    <property type="match status" value="1"/>
</dbReference>
<dbReference type="CDD" id="cd07560">
    <property type="entry name" value="Peptidase_S41_CPP"/>
    <property type="match status" value="1"/>
</dbReference>
<dbReference type="EMBL" id="LAZR01044111">
    <property type="protein sequence ID" value="KKL05451.1"/>
    <property type="molecule type" value="Genomic_DNA"/>
</dbReference>
<sequence>IGYVRINGFAEKTPGEMQRAIRWLIEHDMQGLILDLRDNPGGLLTAATDVCDMFIDSGTIVTTRRRDKKISQKIEATAKQTVGHFPIVVLVNHLSASASEIVAACLQDHGRAVVVGKRTWGKGTVQEVIEMPDGQGVLKLTTASYWRPSEKNIHRTKTAKEEDDWGVTPDEGYAVVVEGDELMRLRKWRLKRDVFQPTDNGEPAQPFVDRQLAKALEYLDKEIGDR</sequence>
<gene>
    <name evidence="5" type="ORF">LCGC14_2605910</name>
</gene>
<dbReference type="GO" id="GO:0030288">
    <property type="term" value="C:outer membrane-bounded periplasmic space"/>
    <property type="evidence" value="ECO:0007669"/>
    <property type="project" value="TreeGrafter"/>
</dbReference>
<dbReference type="AlphaFoldDB" id="A0A0F9CIB8"/>
<protein>
    <recommendedName>
        <fullName evidence="4">Tail specific protease domain-containing protein</fullName>
    </recommendedName>
</protein>
<reference evidence="5" key="1">
    <citation type="journal article" date="2015" name="Nature">
        <title>Complex archaea that bridge the gap between prokaryotes and eukaryotes.</title>
        <authorList>
            <person name="Spang A."/>
            <person name="Saw J.H."/>
            <person name="Jorgensen S.L."/>
            <person name="Zaremba-Niedzwiedzka K."/>
            <person name="Martijn J."/>
            <person name="Lind A.E."/>
            <person name="van Eijk R."/>
            <person name="Schleper C."/>
            <person name="Guy L."/>
            <person name="Ettema T.J."/>
        </authorList>
    </citation>
    <scope>NUCLEOTIDE SEQUENCE</scope>
</reference>
<feature type="domain" description="Tail specific protease" evidence="4">
    <location>
        <begin position="1"/>
        <end position="174"/>
    </location>
</feature>
<organism evidence="5">
    <name type="scientific">marine sediment metagenome</name>
    <dbReference type="NCBI Taxonomy" id="412755"/>
    <lineage>
        <taxon>unclassified sequences</taxon>
        <taxon>metagenomes</taxon>
        <taxon>ecological metagenomes</taxon>
    </lineage>
</organism>
<evidence type="ECO:0000256" key="2">
    <source>
        <dbReference type="ARBA" id="ARBA00022801"/>
    </source>
</evidence>
<dbReference type="SUPFAM" id="SSF52096">
    <property type="entry name" value="ClpP/crotonase"/>
    <property type="match status" value="1"/>
</dbReference>
<dbReference type="PANTHER" id="PTHR32060:SF30">
    <property type="entry name" value="CARBOXY-TERMINAL PROCESSING PROTEASE CTPA"/>
    <property type="match status" value="1"/>
</dbReference>
<name>A0A0F9CIB8_9ZZZZ</name>
<feature type="non-terminal residue" evidence="5">
    <location>
        <position position="1"/>
    </location>
</feature>
<dbReference type="GO" id="GO:0008236">
    <property type="term" value="F:serine-type peptidase activity"/>
    <property type="evidence" value="ECO:0007669"/>
    <property type="project" value="UniProtKB-KW"/>
</dbReference>
<dbReference type="Gene3D" id="3.90.226.10">
    <property type="entry name" value="2-enoyl-CoA Hydratase, Chain A, domain 1"/>
    <property type="match status" value="1"/>
</dbReference>
<dbReference type="SMART" id="SM00245">
    <property type="entry name" value="TSPc"/>
    <property type="match status" value="1"/>
</dbReference>
<dbReference type="PANTHER" id="PTHR32060">
    <property type="entry name" value="TAIL-SPECIFIC PROTEASE"/>
    <property type="match status" value="1"/>
</dbReference>
<evidence type="ECO:0000256" key="3">
    <source>
        <dbReference type="ARBA" id="ARBA00022825"/>
    </source>
</evidence>
<comment type="caution">
    <text evidence="5">The sequence shown here is derived from an EMBL/GenBank/DDBJ whole genome shotgun (WGS) entry which is preliminary data.</text>
</comment>
<keyword evidence="2" id="KW-0378">Hydrolase</keyword>
<keyword evidence="1" id="KW-0645">Protease</keyword>
<dbReference type="InterPro" id="IPR029045">
    <property type="entry name" value="ClpP/crotonase-like_dom_sf"/>
</dbReference>
<evidence type="ECO:0000313" key="5">
    <source>
        <dbReference type="EMBL" id="KKL05451.1"/>
    </source>
</evidence>
<proteinExistence type="predicted"/>
<keyword evidence="3" id="KW-0720">Serine protease</keyword>
<dbReference type="InterPro" id="IPR005151">
    <property type="entry name" value="Tail-specific_protease"/>
</dbReference>
<dbReference type="GO" id="GO:0007165">
    <property type="term" value="P:signal transduction"/>
    <property type="evidence" value="ECO:0007669"/>
    <property type="project" value="TreeGrafter"/>
</dbReference>
<accession>A0A0F9CIB8</accession>
<dbReference type="InterPro" id="IPR004447">
    <property type="entry name" value="Peptidase_S41A"/>
</dbReference>
<dbReference type="GO" id="GO:0004175">
    <property type="term" value="F:endopeptidase activity"/>
    <property type="evidence" value="ECO:0007669"/>
    <property type="project" value="TreeGrafter"/>
</dbReference>